<name>G0QIU7_ICHMU</name>
<dbReference type="PANTHER" id="PTHR31998">
    <property type="entry name" value="K(+)-INSENSITIVE PYROPHOSPHATE-ENERGIZED PROTON PUMP"/>
    <property type="match status" value="1"/>
</dbReference>
<feature type="transmembrane region" description="Helical" evidence="10">
    <location>
        <begin position="45"/>
        <end position="63"/>
    </location>
</feature>
<evidence type="ECO:0000256" key="2">
    <source>
        <dbReference type="ARBA" id="ARBA00013242"/>
    </source>
</evidence>
<keyword evidence="3" id="KW-0813">Transport</keyword>
<evidence type="ECO:0000256" key="7">
    <source>
        <dbReference type="ARBA" id="ARBA00022989"/>
    </source>
</evidence>
<feature type="transmembrane region" description="Helical" evidence="10">
    <location>
        <begin position="593"/>
        <end position="623"/>
    </location>
</feature>
<dbReference type="GeneID" id="14911018"/>
<dbReference type="GO" id="GO:0004427">
    <property type="term" value="F:inorganic diphosphate phosphatase activity"/>
    <property type="evidence" value="ECO:0007669"/>
    <property type="project" value="InterPro"/>
</dbReference>
<dbReference type="OrthoDB" id="5210at2759"/>
<dbReference type="GO" id="GO:0009678">
    <property type="term" value="F:diphosphate hydrolysis-driven proton transmembrane transporter activity"/>
    <property type="evidence" value="ECO:0007669"/>
    <property type="project" value="UniProtKB-EC"/>
</dbReference>
<dbReference type="InParanoid" id="G0QIU7"/>
<keyword evidence="4 10" id="KW-0812">Transmembrane</keyword>
<dbReference type="eggNOG" id="ENOG502QPJC">
    <property type="taxonomic scope" value="Eukaryota"/>
</dbReference>
<dbReference type="GO" id="GO:0012505">
    <property type="term" value="C:endomembrane system"/>
    <property type="evidence" value="ECO:0007669"/>
    <property type="project" value="UniProtKB-SubCell"/>
</dbReference>
<feature type="transmembrane region" description="Helical" evidence="10">
    <location>
        <begin position="292"/>
        <end position="313"/>
    </location>
</feature>
<dbReference type="GO" id="GO:0016746">
    <property type="term" value="F:acyltransferase activity"/>
    <property type="evidence" value="ECO:0007669"/>
    <property type="project" value="UniProtKB-KW"/>
</dbReference>
<keyword evidence="11" id="KW-0012">Acyltransferase</keyword>
<dbReference type="Pfam" id="PF03030">
    <property type="entry name" value="H_PPase"/>
    <property type="match status" value="1"/>
</dbReference>
<protein>
    <recommendedName>
        <fullName evidence="2">H(+)-exporting diphosphatase</fullName>
        <ecNumber evidence="2">7.1.3.1</ecNumber>
    </recommendedName>
</protein>
<feature type="transmembrane region" description="Helical" evidence="10">
    <location>
        <begin position="69"/>
        <end position="95"/>
    </location>
</feature>
<keyword evidence="5" id="KW-0460">Magnesium</keyword>
<dbReference type="Proteomes" id="UP000008983">
    <property type="component" value="Unassembled WGS sequence"/>
</dbReference>
<dbReference type="EC" id="7.1.3.1" evidence="2"/>
<keyword evidence="6" id="KW-1278">Translocase</keyword>
<keyword evidence="8" id="KW-0406">Ion transport</keyword>
<reference evidence="11 12" key="1">
    <citation type="submission" date="2011-07" db="EMBL/GenBank/DDBJ databases">
        <authorList>
            <person name="Coyne R."/>
            <person name="Brami D."/>
            <person name="Johnson J."/>
            <person name="Hostetler J."/>
            <person name="Hannick L."/>
            <person name="Clark T."/>
            <person name="Cassidy-Hanley D."/>
            <person name="Inman J."/>
        </authorList>
    </citation>
    <scope>NUCLEOTIDE SEQUENCE [LARGE SCALE GENOMIC DNA]</scope>
    <source>
        <strain evidence="11 12">G5</strain>
    </source>
</reference>
<feature type="transmembrane region" description="Helical" evidence="10">
    <location>
        <begin position="115"/>
        <end position="142"/>
    </location>
</feature>
<evidence type="ECO:0000256" key="4">
    <source>
        <dbReference type="ARBA" id="ARBA00022692"/>
    </source>
</evidence>
<keyword evidence="9 10" id="KW-0472">Membrane</keyword>
<evidence type="ECO:0000256" key="6">
    <source>
        <dbReference type="ARBA" id="ARBA00022967"/>
    </source>
</evidence>
<comment type="subcellular location">
    <subcellularLocation>
        <location evidence="1">Endomembrane system</location>
        <topology evidence="1">Multi-pass membrane protein</topology>
    </subcellularLocation>
</comment>
<feature type="transmembrane region" description="Helical" evidence="10">
    <location>
        <begin position="377"/>
        <end position="397"/>
    </location>
</feature>
<feature type="transmembrane region" description="Helical" evidence="10">
    <location>
        <begin position="257"/>
        <end position="280"/>
    </location>
</feature>
<feature type="transmembrane region" description="Helical" evidence="10">
    <location>
        <begin position="333"/>
        <end position="356"/>
    </location>
</feature>
<sequence>MFQKLKYNSNNYNDEDQIVDRSIYRILEVASHIEQGSNTFLIEEYKYISIFTVLLAFLIFFTVEDHLGHLWTTIAFLTGALTSILSGYIGMRVAVFSNYRTAYQAANKMSLAFSVAYRAGCVMGFTLTSLGLLVLSILIAIYTNMYVDDDYHDYTRMYECIAGYGLGASTIALFGRVGGGIFTKAADVGADLVGKLEKDLPEDSPNNPATIADNVGDNVGDIAGMGSDLFGSFAEATTAALVIASESPAFYYQPQCMYYPLLISAFGIIVCLICSLLAHGNKNESMNAISSTLFLQLLISTILATPALWLAGYISLPDRLYGFIPGIERSPSHAFWCTVTGLWAGLFIGIVTGYYTSYSFQPVKEVARSCETGAATNIIYGLVWDIGLHLFLFYYSLLQFLHVIVSQECLAYLQELLVCFQLCQQAQLLMPMVLQVIMQEVLLKCVIWVRMQEQELMLWMLREIQLLQQEKVLLFVRLLQLLYLYTELLLVELSIQKINILQLQVQILVMVQLLQDLLLVQCCLLPFQHLLLNQLAKQLFKQFKRSEINQKQILLLLLDRFYQIIKTASKLQLILLLIRCLLLLLLLQDSPSLLVYFSVHLLSLVFYLEFLFLVFLWLFQVLIQEELGIMQKNILKVVNSQTLKVKLGIKVLMNIKPQLLVILLETL</sequence>
<dbReference type="InterPro" id="IPR004131">
    <property type="entry name" value="PPase-energised_H-pump"/>
</dbReference>
<dbReference type="AlphaFoldDB" id="G0QIU7"/>
<accession>G0QIU7</accession>
<organism evidence="11 12">
    <name type="scientific">Ichthyophthirius multifiliis</name>
    <name type="common">White spot disease agent</name>
    <name type="synonym">Ich</name>
    <dbReference type="NCBI Taxonomy" id="5932"/>
    <lineage>
        <taxon>Eukaryota</taxon>
        <taxon>Sar</taxon>
        <taxon>Alveolata</taxon>
        <taxon>Ciliophora</taxon>
        <taxon>Intramacronucleata</taxon>
        <taxon>Oligohymenophorea</taxon>
        <taxon>Hymenostomatida</taxon>
        <taxon>Ophryoglenina</taxon>
        <taxon>Ichthyophthirius</taxon>
    </lineage>
</organism>
<dbReference type="RefSeq" id="XP_004040137.1">
    <property type="nucleotide sequence ID" value="XM_004040089.1"/>
</dbReference>
<evidence type="ECO:0000256" key="9">
    <source>
        <dbReference type="ARBA" id="ARBA00023136"/>
    </source>
</evidence>
<proteinExistence type="predicted"/>
<keyword evidence="12" id="KW-1185">Reference proteome</keyword>
<gene>
    <name evidence="11" type="ORF">IMG5_000610</name>
</gene>
<feature type="transmembrane region" description="Helical" evidence="10">
    <location>
        <begin position="570"/>
        <end position="587"/>
    </location>
</feature>
<evidence type="ECO:0000256" key="3">
    <source>
        <dbReference type="ARBA" id="ARBA00022448"/>
    </source>
</evidence>
<evidence type="ECO:0000256" key="10">
    <source>
        <dbReference type="SAM" id="Phobius"/>
    </source>
</evidence>
<keyword evidence="11" id="KW-0378">Hydrolase</keyword>
<evidence type="ECO:0000256" key="8">
    <source>
        <dbReference type="ARBA" id="ARBA00023065"/>
    </source>
</evidence>
<keyword evidence="11" id="KW-0808">Transferase</keyword>
<evidence type="ECO:0000256" key="5">
    <source>
        <dbReference type="ARBA" id="ARBA00022842"/>
    </source>
</evidence>
<keyword evidence="7 10" id="KW-1133">Transmembrane helix</keyword>
<dbReference type="EMBL" id="GL983042">
    <property type="protein sequence ID" value="EGR34833.1"/>
    <property type="molecule type" value="Genomic_DNA"/>
</dbReference>
<dbReference type="GO" id="GO:0016020">
    <property type="term" value="C:membrane"/>
    <property type="evidence" value="ECO:0007669"/>
    <property type="project" value="InterPro"/>
</dbReference>
<evidence type="ECO:0000313" key="11">
    <source>
        <dbReference type="EMBL" id="EGR34833.1"/>
    </source>
</evidence>
<evidence type="ECO:0000256" key="1">
    <source>
        <dbReference type="ARBA" id="ARBA00004127"/>
    </source>
</evidence>
<evidence type="ECO:0000313" key="12">
    <source>
        <dbReference type="Proteomes" id="UP000008983"/>
    </source>
</evidence>